<dbReference type="EMBL" id="CP009574">
    <property type="protein sequence ID" value="AIT08886.1"/>
    <property type="molecule type" value="Genomic_DNA"/>
</dbReference>
<protein>
    <submittedName>
        <fullName evidence="2">Uncharacterized protein</fullName>
    </submittedName>
</protein>
<keyword evidence="3" id="KW-1185">Reference proteome</keyword>
<dbReference type="RefSeq" id="WP_040008118.1">
    <property type="nucleotide sequence ID" value="NZ_CP009574.1"/>
</dbReference>
<evidence type="ECO:0000256" key="1">
    <source>
        <dbReference type="SAM" id="MobiDB-lite"/>
    </source>
</evidence>
<dbReference type="Proteomes" id="UP000029672">
    <property type="component" value="Chromosome"/>
</dbReference>
<dbReference type="OrthoDB" id="10019788at2"/>
<dbReference type="STRING" id="1547445.LO80_02085"/>
<accession>A0A097EMU3</accession>
<feature type="region of interest" description="Disordered" evidence="1">
    <location>
        <begin position="37"/>
        <end position="58"/>
    </location>
</feature>
<evidence type="ECO:0000313" key="3">
    <source>
        <dbReference type="Proteomes" id="UP000029672"/>
    </source>
</evidence>
<dbReference type="AlphaFoldDB" id="A0A097EMU3"/>
<name>A0A097EMU3_9GAMM</name>
<organism evidence="2 3">
    <name type="scientific">Candidatus Francisella endociliophora</name>
    <dbReference type="NCBI Taxonomy" id="653937"/>
    <lineage>
        <taxon>Bacteria</taxon>
        <taxon>Pseudomonadati</taxon>
        <taxon>Pseudomonadota</taxon>
        <taxon>Gammaproteobacteria</taxon>
        <taxon>Thiotrichales</taxon>
        <taxon>Francisellaceae</taxon>
        <taxon>Francisella</taxon>
    </lineage>
</organism>
<proteinExistence type="predicted"/>
<dbReference type="HOGENOM" id="CLU_1400694_0_0_6"/>
<evidence type="ECO:0000313" key="2">
    <source>
        <dbReference type="EMBL" id="AIT08886.1"/>
    </source>
</evidence>
<gene>
    <name evidence="2" type="ORF">LO80_02085</name>
</gene>
<reference evidence="2 3" key="1">
    <citation type="submission" date="2014-10" db="EMBL/GenBank/DDBJ databases">
        <title>Whole genome sequence of Francisella endociliophora strain FSC1006, isolated from a laboratory culture of the marine ciliate Euplotes raikovi.</title>
        <authorList>
            <person name="Granberg M."/>
            <person name="Backman S."/>
            <person name="Lundmark E."/>
            <person name="Nilsson E."/>
            <person name="Karlsson E."/>
            <person name="Thelaus J."/>
            <person name="Ohrman C."/>
            <person name="Larkeryd A."/>
            <person name="Stenberg P."/>
        </authorList>
    </citation>
    <scope>NUCLEOTIDE SEQUENCE [LARGE SCALE GENOMIC DNA]</scope>
    <source>
        <strain evidence="2 3">FSC1006</strain>
    </source>
</reference>
<dbReference type="KEGG" id="frf:LO80_02085"/>
<sequence length="194" mass="21753">MDITKLLVLIGGVFFSIYLNATTLEINKSAGNMPANMVPGVTNEEGDNAEGSSNEVSTGFDSSLLEEADKWNGSYSCNQSKGKCYTYSDNQSLFDYKDQFSVNFYEGAGLGEKPYDENFNFKESYNIYTQPVNGYMYANGTLNGEEFDVAFNSLEQMENSDLDESIKNDIRNSIDMMKETKNFCNNNSSFWACK</sequence>